<reference evidence="2" key="1">
    <citation type="submission" date="2024-07" db="EMBL/GenBank/DDBJ databases">
        <title>Two chromosome-level genome assemblies of Korean endemic species Abeliophyllum distichum and Forsythia ovata (Oleaceae).</title>
        <authorList>
            <person name="Jang H."/>
        </authorList>
    </citation>
    <scope>NUCLEOTIDE SEQUENCE [LARGE SCALE GENOMIC DNA]</scope>
</reference>
<accession>A0ABD1TJ58</accession>
<evidence type="ECO:0000313" key="2">
    <source>
        <dbReference type="Proteomes" id="UP001604336"/>
    </source>
</evidence>
<dbReference type="EMBL" id="JBFOLK010000005">
    <property type="protein sequence ID" value="KAL2512752.1"/>
    <property type="molecule type" value="Genomic_DNA"/>
</dbReference>
<proteinExistence type="predicted"/>
<dbReference type="Proteomes" id="UP001604336">
    <property type="component" value="Unassembled WGS sequence"/>
</dbReference>
<organism evidence="1 2">
    <name type="scientific">Abeliophyllum distichum</name>
    <dbReference type="NCBI Taxonomy" id="126358"/>
    <lineage>
        <taxon>Eukaryota</taxon>
        <taxon>Viridiplantae</taxon>
        <taxon>Streptophyta</taxon>
        <taxon>Embryophyta</taxon>
        <taxon>Tracheophyta</taxon>
        <taxon>Spermatophyta</taxon>
        <taxon>Magnoliopsida</taxon>
        <taxon>eudicotyledons</taxon>
        <taxon>Gunneridae</taxon>
        <taxon>Pentapetalae</taxon>
        <taxon>asterids</taxon>
        <taxon>lamiids</taxon>
        <taxon>Lamiales</taxon>
        <taxon>Oleaceae</taxon>
        <taxon>Forsythieae</taxon>
        <taxon>Abeliophyllum</taxon>
    </lineage>
</organism>
<protein>
    <submittedName>
        <fullName evidence="1">Uncharacterized protein</fullName>
    </submittedName>
</protein>
<sequence length="122" mass="13806">MVITFFDERSIECFFVPYPMGFGSLLKFFMIFRAGSQCPDDQMCLSCTPDPWEISLVGLNGGYLEDPDSDDEAKNYLQLARRIVVEPSYDPLKRGDGAWRYTSLKFVGVALSSQHFGQARSL</sequence>
<gene>
    <name evidence="1" type="ORF">Adt_18352</name>
</gene>
<name>A0ABD1TJ58_9LAMI</name>
<comment type="caution">
    <text evidence="1">The sequence shown here is derived from an EMBL/GenBank/DDBJ whole genome shotgun (WGS) entry which is preliminary data.</text>
</comment>
<dbReference type="AlphaFoldDB" id="A0ABD1TJ58"/>
<keyword evidence="2" id="KW-1185">Reference proteome</keyword>
<evidence type="ECO:0000313" key="1">
    <source>
        <dbReference type="EMBL" id="KAL2512752.1"/>
    </source>
</evidence>